<keyword evidence="7 9" id="KW-1133">Transmembrane helix</keyword>
<dbReference type="GO" id="GO:0000155">
    <property type="term" value="F:phosphorelay sensor kinase activity"/>
    <property type="evidence" value="ECO:0007669"/>
    <property type="project" value="InterPro"/>
</dbReference>
<dbReference type="AlphaFoldDB" id="A0A1B1Z9K3"/>
<dbReference type="Proteomes" id="UP000077412">
    <property type="component" value="Chromosome"/>
</dbReference>
<dbReference type="GO" id="GO:0005886">
    <property type="term" value="C:plasma membrane"/>
    <property type="evidence" value="ECO:0007669"/>
    <property type="project" value="UniProtKB-SubCell"/>
</dbReference>
<dbReference type="OrthoDB" id="9776552at2"/>
<keyword evidence="12" id="KW-1185">Reference proteome</keyword>
<feature type="transmembrane region" description="Helical" evidence="9">
    <location>
        <begin position="12"/>
        <end position="35"/>
    </location>
</feature>
<evidence type="ECO:0000256" key="5">
    <source>
        <dbReference type="ARBA" id="ARBA00022692"/>
    </source>
</evidence>
<gene>
    <name evidence="11" type="ORF">ABE41_018825</name>
</gene>
<accession>A0A1B1Z9K3</accession>
<dbReference type="Gene3D" id="6.10.340.10">
    <property type="match status" value="1"/>
</dbReference>
<feature type="transmembrane region" description="Helical" evidence="9">
    <location>
        <begin position="306"/>
        <end position="326"/>
    </location>
</feature>
<reference evidence="11 12" key="1">
    <citation type="submission" date="2016-08" db="EMBL/GenBank/DDBJ databases">
        <title>Complete genome sequence of Fictibacillus arsenicus G25-54, a strain with toxicity to nematodes and a potential arsenic-resistance activity.</title>
        <authorList>
            <person name="Zheng Z."/>
        </authorList>
    </citation>
    <scope>NUCLEOTIDE SEQUENCE [LARGE SCALE GENOMIC DNA]</scope>
    <source>
        <strain evidence="11 12">G25-54</strain>
    </source>
</reference>
<dbReference type="Gene3D" id="3.30.565.10">
    <property type="entry name" value="Histidine kinase-like ATPase, C-terminal domain"/>
    <property type="match status" value="1"/>
</dbReference>
<dbReference type="Pfam" id="PF00672">
    <property type="entry name" value="HAMP"/>
    <property type="match status" value="1"/>
</dbReference>
<keyword evidence="6" id="KW-0418">Kinase</keyword>
<evidence type="ECO:0000256" key="8">
    <source>
        <dbReference type="ARBA" id="ARBA00023136"/>
    </source>
</evidence>
<keyword evidence="5 9" id="KW-0812">Transmembrane</keyword>
<keyword evidence="8 9" id="KW-0472">Membrane</keyword>
<evidence type="ECO:0000256" key="4">
    <source>
        <dbReference type="ARBA" id="ARBA00022679"/>
    </source>
</evidence>
<evidence type="ECO:0000256" key="9">
    <source>
        <dbReference type="SAM" id="Phobius"/>
    </source>
</evidence>
<dbReference type="SMART" id="SM00304">
    <property type="entry name" value="HAMP"/>
    <property type="match status" value="1"/>
</dbReference>
<dbReference type="RefSeq" id="WP_066293775.1">
    <property type="nucleotide sequence ID" value="NZ_CP016761.1"/>
</dbReference>
<sequence length="601" mass="68122">MIRHTWQKQSIAVKLIAAFLVVILIPAFFLSFFYYNSSSAIIKKNVRESSLQITKQAANTLSYIFTVGSDTSELVYADPAVQQTVKMDTDASVANIEKQENNRILTDKLNNYVFSSSFIKIIYVLQEENTSWGSGTFSFYKWNNERKSELKWLREAQEKDGKLVWMGLQKDRYSGGGDNTELVLPVGRVLKDFETLNNIGYILVNLDGKNILSKIDQLKLGKTGKFFVVNEEGEIMIHPDISLVGSKLKNNDLFRSVVQNERAEFEYVHNDTNYYGVKQQLSNGWMIVGTVPIHEITGQMEKLHRLVLLSSLGLAIAAILIGLFIAGKITNPIKQLTTQMRSVEKGNLKARTNVISGDEIGLMSNQFNTMIDRIEELMASVKDERSKKQQAELRAIKNRINPHFLFNTLSTIKWLIQFKQNEKANEAISALTRLLEANMGKKGNFITVKEELDILEKYLVILKIRYDREFKMDIDIAETLLDFRIPRMLLQPIVENAIFHGIVPTDKVGLIQLKAEEEEKGAMKFTITDNGNGFDPSKLKQVKDMATSIQNAFIGIGLSHVYESIKLYYSPKSTMIVESQKGTGTQITLLLYPLKEGEGHV</sequence>
<comment type="subcellular location">
    <subcellularLocation>
        <location evidence="1">Cell membrane</location>
        <topology evidence="1">Multi-pass membrane protein</topology>
    </subcellularLocation>
</comment>
<dbReference type="InterPro" id="IPR050640">
    <property type="entry name" value="Bact_2-comp_sensor_kinase"/>
</dbReference>
<evidence type="ECO:0000256" key="2">
    <source>
        <dbReference type="ARBA" id="ARBA00022475"/>
    </source>
</evidence>
<keyword evidence="3" id="KW-0597">Phosphoprotein</keyword>
<dbReference type="SUPFAM" id="SSF55874">
    <property type="entry name" value="ATPase domain of HSP90 chaperone/DNA topoisomerase II/histidine kinase"/>
    <property type="match status" value="1"/>
</dbReference>
<dbReference type="PANTHER" id="PTHR34220:SF7">
    <property type="entry name" value="SENSOR HISTIDINE KINASE YPDA"/>
    <property type="match status" value="1"/>
</dbReference>
<dbReference type="CDD" id="cd12912">
    <property type="entry name" value="PDC2_MCP_like"/>
    <property type="match status" value="1"/>
</dbReference>
<protein>
    <recommendedName>
        <fullName evidence="10">HAMP domain-containing protein</fullName>
    </recommendedName>
</protein>
<dbReference type="InterPro" id="IPR033479">
    <property type="entry name" value="dCache_1"/>
</dbReference>
<evidence type="ECO:0000256" key="6">
    <source>
        <dbReference type="ARBA" id="ARBA00022777"/>
    </source>
</evidence>
<dbReference type="CDD" id="cd06225">
    <property type="entry name" value="HAMP"/>
    <property type="match status" value="1"/>
</dbReference>
<evidence type="ECO:0000313" key="12">
    <source>
        <dbReference type="Proteomes" id="UP000077412"/>
    </source>
</evidence>
<keyword evidence="2" id="KW-1003">Cell membrane</keyword>
<dbReference type="KEGG" id="far:ABE41_018825"/>
<dbReference type="SUPFAM" id="SSF158472">
    <property type="entry name" value="HAMP domain-like"/>
    <property type="match status" value="1"/>
</dbReference>
<dbReference type="InterPro" id="IPR010559">
    <property type="entry name" value="Sig_transdc_His_kin_internal"/>
</dbReference>
<dbReference type="Gene3D" id="3.30.450.20">
    <property type="entry name" value="PAS domain"/>
    <property type="match status" value="1"/>
</dbReference>
<feature type="domain" description="HAMP" evidence="10">
    <location>
        <begin position="327"/>
        <end position="379"/>
    </location>
</feature>
<dbReference type="EMBL" id="CP016761">
    <property type="protein sequence ID" value="ANX14071.1"/>
    <property type="molecule type" value="Genomic_DNA"/>
</dbReference>
<evidence type="ECO:0000256" key="7">
    <source>
        <dbReference type="ARBA" id="ARBA00022989"/>
    </source>
</evidence>
<dbReference type="InterPro" id="IPR003660">
    <property type="entry name" value="HAMP_dom"/>
</dbReference>
<dbReference type="Pfam" id="PF06580">
    <property type="entry name" value="His_kinase"/>
    <property type="match status" value="1"/>
</dbReference>
<dbReference type="STRING" id="255247.ABE41_018825"/>
<evidence type="ECO:0000259" key="10">
    <source>
        <dbReference type="PROSITE" id="PS50885"/>
    </source>
</evidence>
<keyword evidence="4" id="KW-0808">Transferase</keyword>
<dbReference type="PANTHER" id="PTHR34220">
    <property type="entry name" value="SENSOR HISTIDINE KINASE YPDA"/>
    <property type="match status" value="1"/>
</dbReference>
<dbReference type="Pfam" id="PF02518">
    <property type="entry name" value="HATPase_c"/>
    <property type="match status" value="1"/>
</dbReference>
<organism evidence="11 12">
    <name type="scientific">Fictibacillus arsenicus</name>
    <dbReference type="NCBI Taxonomy" id="255247"/>
    <lineage>
        <taxon>Bacteria</taxon>
        <taxon>Bacillati</taxon>
        <taxon>Bacillota</taxon>
        <taxon>Bacilli</taxon>
        <taxon>Bacillales</taxon>
        <taxon>Fictibacillaceae</taxon>
        <taxon>Fictibacillus</taxon>
    </lineage>
</organism>
<dbReference type="InterPro" id="IPR003594">
    <property type="entry name" value="HATPase_dom"/>
</dbReference>
<evidence type="ECO:0000313" key="11">
    <source>
        <dbReference type="EMBL" id="ANX14071.1"/>
    </source>
</evidence>
<evidence type="ECO:0000256" key="3">
    <source>
        <dbReference type="ARBA" id="ARBA00022553"/>
    </source>
</evidence>
<evidence type="ECO:0000256" key="1">
    <source>
        <dbReference type="ARBA" id="ARBA00004651"/>
    </source>
</evidence>
<name>A0A1B1Z9K3_9BACL</name>
<dbReference type="InterPro" id="IPR036890">
    <property type="entry name" value="HATPase_C_sf"/>
</dbReference>
<dbReference type="PROSITE" id="PS50885">
    <property type="entry name" value="HAMP"/>
    <property type="match status" value="1"/>
</dbReference>
<proteinExistence type="predicted"/>
<dbReference type="Pfam" id="PF02743">
    <property type="entry name" value="dCache_1"/>
    <property type="match status" value="1"/>
</dbReference>